<dbReference type="RefSeq" id="WP_316909901.1">
    <property type="nucleotide sequence ID" value="NZ_JAPTGD010000001.1"/>
</dbReference>
<comment type="caution">
    <text evidence="4">The sequence shown here is derived from an EMBL/GenBank/DDBJ whole genome shotgun (WGS) entry which is preliminary data.</text>
</comment>
<evidence type="ECO:0000256" key="1">
    <source>
        <dbReference type="SAM" id="Phobius"/>
    </source>
</evidence>
<feature type="domain" description="Sigma factor regulator N-terminal" evidence="3">
    <location>
        <begin position="16"/>
        <end position="107"/>
    </location>
</feature>
<evidence type="ECO:0000259" key="2">
    <source>
        <dbReference type="Pfam" id="PF13791"/>
    </source>
</evidence>
<dbReference type="Pfam" id="PF13800">
    <property type="entry name" value="Sigma_reg_N"/>
    <property type="match status" value="1"/>
</dbReference>
<dbReference type="InterPro" id="IPR025672">
    <property type="entry name" value="Sigma_reg_C_dom"/>
</dbReference>
<feature type="transmembrane region" description="Helical" evidence="1">
    <location>
        <begin position="29"/>
        <end position="54"/>
    </location>
</feature>
<name>A0AAX6N3W5_PRIAR</name>
<evidence type="ECO:0000313" key="5">
    <source>
        <dbReference type="Proteomes" id="UP001269400"/>
    </source>
</evidence>
<sequence>MNKESDFYISEDKKNKIIRFAKFRARWNTIIIIFSILLLILPIGYLSTIIYYSINNKANNEILTLETVYSLTKPNLNIDDDKVQSEFNPFFGFSISAPINKQVGSKNLTVGEYKSDIGFGVKKTSTVDLTIQPIPMDLREKEFAFVPPTQSAPFNLKSSWDNLNQIPSGTVSEVFLSLDKAYKSKTIEDIVSKYDVKILWNAVDTGVEKTMEDSNGTVVTPIGYPEKNTSPTNSHFTAKNSQELFIEQLKYLNEQNNLTENIMGESSIAAKERLKYINKNGVNIYGVVITGPSKEILKMKELKEIRGMYIGKVDFWNWNE</sequence>
<keyword evidence="1" id="KW-0472">Membrane</keyword>
<accession>A0AAX6N3W5</accession>
<reference evidence="4" key="2">
    <citation type="submission" date="2022-12" db="EMBL/GenBank/DDBJ databases">
        <authorList>
            <person name="Dechsakulwatana C."/>
            <person name="Rungsihiranrut A."/>
            <person name="Muangchinda C."/>
            <person name="Ningthoujam R."/>
            <person name="Klankeo P."/>
            <person name="Pinyakong O."/>
        </authorList>
    </citation>
    <scope>NUCLEOTIDE SEQUENCE</scope>
    <source>
        <strain evidence="4">TL01-2</strain>
    </source>
</reference>
<gene>
    <name evidence="4" type="ORF">O0Q50_03325</name>
</gene>
<evidence type="ECO:0000313" key="4">
    <source>
        <dbReference type="EMBL" id="MDU9690185.1"/>
    </source>
</evidence>
<keyword evidence="1" id="KW-1133">Transmembrane helix</keyword>
<dbReference type="Pfam" id="PF13791">
    <property type="entry name" value="Sigma_reg_C"/>
    <property type="match status" value="1"/>
</dbReference>
<keyword evidence="1" id="KW-0812">Transmembrane</keyword>
<dbReference type="AlphaFoldDB" id="A0AAX6N3W5"/>
<evidence type="ECO:0000259" key="3">
    <source>
        <dbReference type="Pfam" id="PF13800"/>
    </source>
</evidence>
<organism evidence="4 5">
    <name type="scientific">Priestia aryabhattai</name>
    <name type="common">Bacillus aryabhattai</name>
    <dbReference type="NCBI Taxonomy" id="412384"/>
    <lineage>
        <taxon>Bacteria</taxon>
        <taxon>Bacillati</taxon>
        <taxon>Bacillota</taxon>
        <taxon>Bacilli</taxon>
        <taxon>Bacillales</taxon>
        <taxon>Bacillaceae</taxon>
        <taxon>Priestia</taxon>
    </lineage>
</organism>
<dbReference type="InterPro" id="IPR029101">
    <property type="entry name" value="Sigma_reg_N"/>
</dbReference>
<protein>
    <submittedName>
        <fullName evidence="4">Anti-sigma factor C-terminal domain-containing protein</fullName>
    </submittedName>
</protein>
<feature type="domain" description="Sigma factor regulator C-terminal" evidence="2">
    <location>
        <begin position="163"/>
        <end position="311"/>
    </location>
</feature>
<proteinExistence type="predicted"/>
<dbReference type="Proteomes" id="UP001269400">
    <property type="component" value="Unassembled WGS sequence"/>
</dbReference>
<reference evidence="4" key="1">
    <citation type="journal article" date="2022" name="J Environ Chem Eng">
        <title>Biodegradation of petroleum oil using a constructed nonpathogenic and heavy metal-tolerant bacterial consortium isolated from marine sponges.</title>
        <authorList>
            <person name="Dechsakulwatana C."/>
            <person name="Rungsihiranrut A."/>
            <person name="Muangchinda C."/>
            <person name="Ningthoujam R."/>
            <person name="Klankeo P."/>
            <person name="Pinyakong O."/>
        </authorList>
    </citation>
    <scope>NUCLEOTIDE SEQUENCE</scope>
    <source>
        <strain evidence="4">TL01-2</strain>
    </source>
</reference>
<dbReference type="EMBL" id="JAPTGD010000001">
    <property type="protein sequence ID" value="MDU9690185.1"/>
    <property type="molecule type" value="Genomic_DNA"/>
</dbReference>